<dbReference type="Pfam" id="PF04573">
    <property type="entry name" value="SPC22"/>
    <property type="match status" value="1"/>
</dbReference>
<dbReference type="PANTHER" id="PTHR12804:SF0">
    <property type="entry name" value="SIGNAL PEPTIDASE COMPLEX SUBUNIT 3"/>
    <property type="match status" value="1"/>
</dbReference>
<evidence type="ECO:0000256" key="5">
    <source>
        <dbReference type="ARBA" id="ARBA00022968"/>
    </source>
</evidence>
<sequence length="202" mass="22180">MHTCGQRVAEILTFAVTAGFVGVLLVVSSSLVPFGPSQASPVIAAFEVSMSPLMQMQMPLIYAQGADPPPLRDYVFFRFTLKADFSPVWDWNTKAVYVACVARYRTDQYVVNEVTLLDTVLKSREAAARWWLDNAQKYPLEEAHLGALAGVQVRLSLRYQVLRYCGYSPVFEVSPVGTAPPAFTLPRAYASPPRGESPAATG</sequence>
<dbReference type="InterPro" id="IPR007653">
    <property type="entry name" value="SPC3"/>
</dbReference>
<keyword evidence="3" id="KW-0812">Transmembrane</keyword>
<dbReference type="RefSeq" id="XP_029227991.1">
    <property type="nucleotide sequence ID" value="XM_029371896.1"/>
</dbReference>
<dbReference type="GO" id="GO:0045047">
    <property type="term" value="P:protein targeting to ER"/>
    <property type="evidence" value="ECO:0007669"/>
    <property type="project" value="TreeGrafter"/>
</dbReference>
<keyword evidence="6" id="KW-1133">Transmembrane helix</keyword>
<dbReference type="Proteomes" id="UP000284403">
    <property type="component" value="Unassembled WGS sequence"/>
</dbReference>
<comment type="subcellular location">
    <subcellularLocation>
        <location evidence="1">Endoplasmic reticulum membrane</location>
        <topology evidence="1">Single-pass type II membrane protein</topology>
    </subcellularLocation>
</comment>
<comment type="similarity">
    <text evidence="2">Belongs to the SPCS3 family.</text>
</comment>
<reference evidence="9 10" key="1">
    <citation type="journal article" date="2018" name="BMC Genomics">
        <title>Genomic comparison of Trypanosoma conorhini and Trypanosoma rangeli to Trypanosoma cruzi strains of high and low virulence.</title>
        <authorList>
            <person name="Bradwell K.R."/>
            <person name="Koparde V.N."/>
            <person name="Matveyev A.V."/>
            <person name="Serrano M.G."/>
            <person name="Alves J.M."/>
            <person name="Parikh H."/>
            <person name="Huang B."/>
            <person name="Lee V."/>
            <person name="Espinosa-Alvarez O."/>
            <person name="Ortiz P.A."/>
            <person name="Costa-Martins A.G."/>
            <person name="Teixeira M.M."/>
            <person name="Buck G.A."/>
        </authorList>
    </citation>
    <scope>NUCLEOTIDE SEQUENCE [LARGE SCALE GENOMIC DNA]</scope>
    <source>
        <strain evidence="9 10">025E</strain>
    </source>
</reference>
<protein>
    <recommendedName>
        <fullName evidence="8">Signal peptidase complex subunit 3</fullName>
    </recommendedName>
</protein>
<evidence type="ECO:0000313" key="9">
    <source>
        <dbReference type="EMBL" id="RNF16981.1"/>
    </source>
</evidence>
<dbReference type="AlphaFoldDB" id="A0A422PH13"/>
<evidence type="ECO:0000256" key="2">
    <source>
        <dbReference type="ARBA" id="ARBA00009289"/>
    </source>
</evidence>
<dbReference type="GO" id="GO:0016787">
    <property type="term" value="F:hydrolase activity"/>
    <property type="evidence" value="ECO:0007669"/>
    <property type="project" value="UniProtKB-KW"/>
</dbReference>
<dbReference type="PIRSF" id="PIRSF016089">
    <property type="entry name" value="SPC22"/>
    <property type="match status" value="1"/>
</dbReference>
<comment type="caution">
    <text evidence="9">The sequence shown here is derived from an EMBL/GenBank/DDBJ whole genome shotgun (WGS) entry which is preliminary data.</text>
</comment>
<keyword evidence="9" id="KW-0378">Hydrolase</keyword>
<evidence type="ECO:0000256" key="7">
    <source>
        <dbReference type="ARBA" id="ARBA00023136"/>
    </source>
</evidence>
<accession>A0A422PH13</accession>
<keyword evidence="7" id="KW-0472">Membrane</keyword>
<proteinExistence type="inferred from homology"/>
<dbReference type="PANTHER" id="PTHR12804">
    <property type="entry name" value="MICROSOMAL SIGNAL PEPTIDASE 23 KD SUBUNIT SPC22/23"/>
    <property type="match status" value="1"/>
</dbReference>
<dbReference type="GO" id="GO:0006465">
    <property type="term" value="P:signal peptide processing"/>
    <property type="evidence" value="ECO:0007669"/>
    <property type="project" value="InterPro"/>
</dbReference>
<evidence type="ECO:0000256" key="4">
    <source>
        <dbReference type="ARBA" id="ARBA00022824"/>
    </source>
</evidence>
<dbReference type="GO" id="GO:0005787">
    <property type="term" value="C:signal peptidase complex"/>
    <property type="evidence" value="ECO:0007669"/>
    <property type="project" value="InterPro"/>
</dbReference>
<evidence type="ECO:0000256" key="6">
    <source>
        <dbReference type="ARBA" id="ARBA00022989"/>
    </source>
</evidence>
<gene>
    <name evidence="9" type="ORF">Tco025E_04992</name>
</gene>
<evidence type="ECO:0000313" key="10">
    <source>
        <dbReference type="Proteomes" id="UP000284403"/>
    </source>
</evidence>
<dbReference type="OrthoDB" id="10261524at2759"/>
<organism evidence="9 10">
    <name type="scientific">Trypanosoma conorhini</name>
    <dbReference type="NCBI Taxonomy" id="83891"/>
    <lineage>
        <taxon>Eukaryota</taxon>
        <taxon>Discoba</taxon>
        <taxon>Euglenozoa</taxon>
        <taxon>Kinetoplastea</taxon>
        <taxon>Metakinetoplastina</taxon>
        <taxon>Trypanosomatida</taxon>
        <taxon>Trypanosomatidae</taxon>
        <taxon>Trypanosoma</taxon>
    </lineage>
</organism>
<name>A0A422PH13_9TRYP</name>
<dbReference type="GeneID" id="40318603"/>
<evidence type="ECO:0000256" key="3">
    <source>
        <dbReference type="ARBA" id="ARBA00022692"/>
    </source>
</evidence>
<evidence type="ECO:0000256" key="1">
    <source>
        <dbReference type="ARBA" id="ARBA00004648"/>
    </source>
</evidence>
<dbReference type="EMBL" id="MKKU01000277">
    <property type="protein sequence ID" value="RNF16981.1"/>
    <property type="molecule type" value="Genomic_DNA"/>
</dbReference>
<keyword evidence="5" id="KW-0735">Signal-anchor</keyword>
<evidence type="ECO:0000256" key="8">
    <source>
        <dbReference type="ARBA" id="ARBA00029556"/>
    </source>
</evidence>
<keyword evidence="10" id="KW-1185">Reference proteome</keyword>
<keyword evidence="4" id="KW-0256">Endoplasmic reticulum</keyword>